<evidence type="ECO:0000256" key="2">
    <source>
        <dbReference type="ARBA" id="ARBA00023163"/>
    </source>
</evidence>
<dbReference type="SUPFAM" id="SSF55781">
    <property type="entry name" value="GAF domain-like"/>
    <property type="match status" value="1"/>
</dbReference>
<evidence type="ECO:0000256" key="1">
    <source>
        <dbReference type="ARBA" id="ARBA00023015"/>
    </source>
</evidence>
<organism evidence="5 6">
    <name type="scientific">Streptomyces longisporoflavus</name>
    <dbReference type="NCBI Taxonomy" id="28044"/>
    <lineage>
        <taxon>Bacteria</taxon>
        <taxon>Bacillati</taxon>
        <taxon>Actinomycetota</taxon>
        <taxon>Actinomycetes</taxon>
        <taxon>Kitasatosporales</taxon>
        <taxon>Streptomycetaceae</taxon>
        <taxon>Streptomyces</taxon>
    </lineage>
</organism>
<evidence type="ECO:0000256" key="3">
    <source>
        <dbReference type="SAM" id="MobiDB-lite"/>
    </source>
</evidence>
<protein>
    <submittedName>
        <fullName evidence="5">GAF and ANTAR domain-containing protein</fullName>
    </submittedName>
</protein>
<comment type="caution">
    <text evidence="5">The sequence shown here is derived from an EMBL/GenBank/DDBJ whole genome shotgun (WGS) entry which is preliminary data.</text>
</comment>
<dbReference type="RefSeq" id="WP_397713267.1">
    <property type="nucleotide sequence ID" value="NZ_JBIRGN010000003.1"/>
</dbReference>
<feature type="domain" description="ANTAR" evidence="4">
    <location>
        <begin position="170"/>
        <end position="231"/>
    </location>
</feature>
<evidence type="ECO:0000313" key="6">
    <source>
        <dbReference type="Proteomes" id="UP001610818"/>
    </source>
</evidence>
<dbReference type="PIRSF" id="PIRSF036625">
    <property type="entry name" value="GAF_ANTAR"/>
    <property type="match status" value="1"/>
</dbReference>
<feature type="region of interest" description="Disordered" evidence="3">
    <location>
        <begin position="241"/>
        <end position="265"/>
    </location>
</feature>
<accession>A0ABW7QQL6</accession>
<keyword evidence="6" id="KW-1185">Reference proteome</keyword>
<dbReference type="InterPro" id="IPR036388">
    <property type="entry name" value="WH-like_DNA-bd_sf"/>
</dbReference>
<name>A0ABW7QQL6_9ACTN</name>
<dbReference type="Pfam" id="PF03861">
    <property type="entry name" value="ANTAR"/>
    <property type="match status" value="1"/>
</dbReference>
<dbReference type="InterPro" id="IPR003018">
    <property type="entry name" value="GAF"/>
</dbReference>
<sequence>MTSQQQHIAEAFVSLTDTLADGVDPTVLLDRLALHCVALTGASATGILMSDARGKLRTMAVSDGRAGLLELIQLQTGQGPCVDAWRSHRQITVPRLADEAERWPAFVPLALASGYHAAYAVPIRAHRQTVGAVNLLLEEPGEELDADDVALVQALADVTAVSVVRWNVEITRPQDILTHVQAAVSAKAVVETAKGLLSAYSGGDIADAAEALYRYSARSGKRPSDIAQALIRRALTPETVYGPRVPLRSGDRPGGDTSPQGGSVQ</sequence>
<dbReference type="SMART" id="SM01012">
    <property type="entry name" value="ANTAR"/>
    <property type="match status" value="1"/>
</dbReference>
<dbReference type="EMBL" id="JBIRGQ010000003">
    <property type="protein sequence ID" value="MFH8547273.1"/>
    <property type="molecule type" value="Genomic_DNA"/>
</dbReference>
<reference evidence="5 6" key="1">
    <citation type="submission" date="2024-10" db="EMBL/GenBank/DDBJ databases">
        <title>The Natural Products Discovery Center: Release of the First 8490 Sequenced Strains for Exploring Actinobacteria Biosynthetic Diversity.</title>
        <authorList>
            <person name="Kalkreuter E."/>
            <person name="Kautsar S.A."/>
            <person name="Yang D."/>
            <person name="Bader C.D."/>
            <person name="Teijaro C.N."/>
            <person name="Fluegel L."/>
            <person name="Davis C.M."/>
            <person name="Simpson J.R."/>
            <person name="Lauterbach L."/>
            <person name="Steele A.D."/>
            <person name="Gui C."/>
            <person name="Meng S."/>
            <person name="Li G."/>
            <person name="Viehrig K."/>
            <person name="Ye F."/>
            <person name="Su P."/>
            <person name="Kiefer A.F."/>
            <person name="Nichols A."/>
            <person name="Cepeda A.J."/>
            <person name="Yan W."/>
            <person name="Fan B."/>
            <person name="Jiang Y."/>
            <person name="Adhikari A."/>
            <person name="Zheng C.-J."/>
            <person name="Schuster L."/>
            <person name="Cowan T.M."/>
            <person name="Smanski M.J."/>
            <person name="Chevrette M.G."/>
            <person name="De Carvalho L.P.S."/>
            <person name="Shen B."/>
        </authorList>
    </citation>
    <scope>NUCLEOTIDE SEQUENCE [LARGE SCALE GENOMIC DNA]</scope>
    <source>
        <strain evidence="5 6">NPDC017990</strain>
    </source>
</reference>
<dbReference type="InterPro" id="IPR012074">
    <property type="entry name" value="GAF_ANTAR"/>
</dbReference>
<dbReference type="Gene3D" id="3.30.450.40">
    <property type="match status" value="1"/>
</dbReference>
<dbReference type="Pfam" id="PF13185">
    <property type="entry name" value="GAF_2"/>
    <property type="match status" value="1"/>
</dbReference>
<dbReference type="PROSITE" id="PS50921">
    <property type="entry name" value="ANTAR"/>
    <property type="match status" value="1"/>
</dbReference>
<dbReference type="InterPro" id="IPR005561">
    <property type="entry name" value="ANTAR"/>
</dbReference>
<evidence type="ECO:0000259" key="4">
    <source>
        <dbReference type="PROSITE" id="PS50921"/>
    </source>
</evidence>
<dbReference type="Gene3D" id="1.10.10.10">
    <property type="entry name" value="Winged helix-like DNA-binding domain superfamily/Winged helix DNA-binding domain"/>
    <property type="match status" value="1"/>
</dbReference>
<evidence type="ECO:0000313" key="5">
    <source>
        <dbReference type="EMBL" id="MFH8547273.1"/>
    </source>
</evidence>
<keyword evidence="2" id="KW-0804">Transcription</keyword>
<proteinExistence type="predicted"/>
<dbReference type="InterPro" id="IPR029016">
    <property type="entry name" value="GAF-like_dom_sf"/>
</dbReference>
<keyword evidence="1" id="KW-0805">Transcription regulation</keyword>
<dbReference type="Proteomes" id="UP001610818">
    <property type="component" value="Unassembled WGS sequence"/>
</dbReference>
<gene>
    <name evidence="5" type="ORF">ACH4F9_19920</name>
</gene>